<feature type="domain" description="Pili assembly chaperone N-terminal" evidence="2">
    <location>
        <begin position="37"/>
        <end position="114"/>
    </location>
</feature>
<keyword evidence="4" id="KW-1185">Reference proteome</keyword>
<dbReference type="GO" id="GO:0071555">
    <property type="term" value="P:cell wall organization"/>
    <property type="evidence" value="ECO:0007669"/>
    <property type="project" value="InterPro"/>
</dbReference>
<feature type="chain" id="PRO_5003612368" evidence="1">
    <location>
        <begin position="23"/>
        <end position="235"/>
    </location>
</feature>
<name>H8H205_DEIGI</name>
<reference evidence="3 4" key="1">
    <citation type="journal article" date="2012" name="PLoS ONE">
        <title>Genome sequence and transcriptome analysis of the radioresistant bacterium Deinococcus gobiensis: insights into the extreme environmental adaptations.</title>
        <authorList>
            <person name="Yuan M."/>
            <person name="Chen M."/>
            <person name="Zhang W."/>
            <person name="Lu W."/>
            <person name="Wang J."/>
            <person name="Yang M."/>
            <person name="Zhao P."/>
            <person name="Tang R."/>
            <person name="Li X."/>
            <person name="Hao Y."/>
            <person name="Zhou Z."/>
            <person name="Zhan Y."/>
            <person name="Yu H."/>
            <person name="Teng C."/>
            <person name="Yan Y."/>
            <person name="Ping S."/>
            <person name="Wang Y."/>
            <person name="Lin M."/>
        </authorList>
    </citation>
    <scope>NUCLEOTIDE SEQUENCE [LARGE SCALE GENOMIC DNA]</scope>
    <source>
        <strain evidence="4">DSM 21396 / JCM 16679 / CGMCC 1.7299 / I-0</strain>
        <plasmid evidence="3">P2</plasmid>
    </source>
</reference>
<keyword evidence="1" id="KW-0732">Signal</keyword>
<dbReference type="InterPro" id="IPR016147">
    <property type="entry name" value="Pili_assmbl_chaperone_N"/>
</dbReference>
<dbReference type="Pfam" id="PF00345">
    <property type="entry name" value="PapD_N"/>
    <property type="match status" value="1"/>
</dbReference>
<dbReference type="Gene3D" id="2.60.40.10">
    <property type="entry name" value="Immunoglobulins"/>
    <property type="match status" value="1"/>
</dbReference>
<sequence>MPMRSRTVLLAALLATAGSVHAARFVLSPVLLSLDPAQALTTSTTVTNTDSAPAEFTAEVLAWTQQGGQDVLEPTRDALVSPARFTVAPGRSQVVRVALRRAPTNASATYRLVLRQNVQPAPSAGGAVTITPRYVFSLPVFAERAAARPNIAVRAVRQDGGTALVFRNTGDGYGVFRKLQVRAGSRTVEAGNQYVLSGAVMTLKLPSELGSAVTFDLSAEDADQRPVRLTVDVQP</sequence>
<dbReference type="OrthoDB" id="65700at2"/>
<evidence type="ECO:0000313" key="3">
    <source>
        <dbReference type="EMBL" id="AFD27552.1"/>
    </source>
</evidence>
<dbReference type="AlphaFoldDB" id="H8H205"/>
<geneLocation type="plasmid" evidence="3 4">
    <name>P2</name>
</geneLocation>
<evidence type="ECO:0000259" key="2">
    <source>
        <dbReference type="Pfam" id="PF00345"/>
    </source>
</evidence>
<dbReference type="InterPro" id="IPR008962">
    <property type="entry name" value="PapD-like_sf"/>
</dbReference>
<dbReference type="GO" id="GO:0030288">
    <property type="term" value="C:outer membrane-bounded periplasmic space"/>
    <property type="evidence" value="ECO:0007669"/>
    <property type="project" value="InterPro"/>
</dbReference>
<accession>H8H205</accession>
<evidence type="ECO:0000313" key="4">
    <source>
        <dbReference type="Proteomes" id="UP000007575"/>
    </source>
</evidence>
<organism evidence="3 4">
    <name type="scientific">Deinococcus gobiensis (strain DSM 21396 / JCM 16679 / CGMCC 1.7299 / I-0)</name>
    <dbReference type="NCBI Taxonomy" id="745776"/>
    <lineage>
        <taxon>Bacteria</taxon>
        <taxon>Thermotogati</taxon>
        <taxon>Deinococcota</taxon>
        <taxon>Deinococci</taxon>
        <taxon>Deinococcales</taxon>
        <taxon>Deinococcaceae</taxon>
        <taxon>Deinococcus</taxon>
    </lineage>
</organism>
<dbReference type="EMBL" id="CP002193">
    <property type="protein sequence ID" value="AFD27552.1"/>
    <property type="molecule type" value="Genomic_DNA"/>
</dbReference>
<dbReference type="SUPFAM" id="SSF49354">
    <property type="entry name" value="PapD-like"/>
    <property type="match status" value="1"/>
</dbReference>
<protein>
    <submittedName>
        <fullName evidence="3">Pilus chaperone protein, putative</fullName>
    </submittedName>
</protein>
<dbReference type="PANTHER" id="PTHR30251:SF4">
    <property type="entry name" value="SLR1668 PROTEIN"/>
    <property type="match status" value="1"/>
</dbReference>
<evidence type="ECO:0000256" key="1">
    <source>
        <dbReference type="SAM" id="SignalP"/>
    </source>
</evidence>
<dbReference type="InterPro" id="IPR013783">
    <property type="entry name" value="Ig-like_fold"/>
</dbReference>
<dbReference type="InterPro" id="IPR050643">
    <property type="entry name" value="Periplasmic_pilus_chap"/>
</dbReference>
<dbReference type="KEGG" id="dgo:DGo_PB0283"/>
<dbReference type="PANTHER" id="PTHR30251">
    <property type="entry name" value="PILUS ASSEMBLY CHAPERONE"/>
    <property type="match status" value="1"/>
</dbReference>
<gene>
    <name evidence="3" type="ordered locus">DGo_PB0283</name>
</gene>
<dbReference type="Proteomes" id="UP000007575">
    <property type="component" value="Plasmid P2"/>
</dbReference>
<dbReference type="HOGENOM" id="CLU_1141105_0_0_0"/>
<feature type="signal peptide" evidence="1">
    <location>
        <begin position="1"/>
        <end position="22"/>
    </location>
</feature>
<dbReference type="PATRIC" id="fig|745776.4.peg.3627"/>
<proteinExistence type="predicted"/>
<keyword evidence="3" id="KW-0614">Plasmid</keyword>
<dbReference type="RefSeq" id="WP_014686647.1">
    <property type="nucleotide sequence ID" value="NC_017791.1"/>
</dbReference>